<gene>
    <name evidence="3" type="ORF">I596_1792</name>
</gene>
<feature type="region of interest" description="Disordered" evidence="1">
    <location>
        <begin position="1"/>
        <end position="20"/>
    </location>
</feature>
<dbReference type="OrthoDB" id="8716343at2"/>
<dbReference type="PATRIC" id="fig|1300342.3.peg.1751"/>
<dbReference type="STRING" id="1300342.I596_1792"/>
<name>A0A167GVL2_9GAMM</name>
<accession>A0A167GVL2</accession>
<feature type="signal peptide" evidence="2">
    <location>
        <begin position="1"/>
        <end position="38"/>
    </location>
</feature>
<evidence type="ECO:0000313" key="3">
    <source>
        <dbReference type="EMBL" id="ANB17816.1"/>
    </source>
</evidence>
<feature type="chain" id="PRO_5007887175" description="Outer membrane protein beta-barrel domain-containing protein" evidence="2">
    <location>
        <begin position="39"/>
        <end position="278"/>
    </location>
</feature>
<sequence>MTHTGRIAAPPRATTRPRSAGRRLAPILALAVASAAQADEDRFSLTISGFRPTSTTEFQGSSSAVPGETLNLEEDFDLARKATRTRIEGMVRLSERQRLTFVYYNINRKRSLAVDEEFSWNGQHYDIDTLITTRFEFSLATLSYEYAFLETPQWLVAGSIGAHWAEAQASIVAADTSLIDVKERTSGGSPALGLRVLATPVPRLRLSGYGQAFKARVDGIDARFTRAGLAVEYRVHDHLGLQVGYDWFKLSADYAQTYWSGKLDINIHGPTAGVTFAF</sequence>
<keyword evidence="4" id="KW-1185">Reference proteome</keyword>
<dbReference type="EMBL" id="CP015249">
    <property type="protein sequence ID" value="ANB17816.1"/>
    <property type="molecule type" value="Genomic_DNA"/>
</dbReference>
<dbReference type="AlphaFoldDB" id="A0A167GVL2"/>
<organism evidence="3 4">
    <name type="scientific">Dokdonella koreensis DS-123</name>
    <dbReference type="NCBI Taxonomy" id="1300342"/>
    <lineage>
        <taxon>Bacteria</taxon>
        <taxon>Pseudomonadati</taxon>
        <taxon>Pseudomonadota</taxon>
        <taxon>Gammaproteobacteria</taxon>
        <taxon>Lysobacterales</taxon>
        <taxon>Rhodanobacteraceae</taxon>
        <taxon>Dokdonella</taxon>
    </lineage>
</organism>
<evidence type="ECO:0008006" key="5">
    <source>
        <dbReference type="Google" id="ProtNLM"/>
    </source>
</evidence>
<reference evidence="3 4" key="1">
    <citation type="submission" date="2016-04" db="EMBL/GenBank/DDBJ databases">
        <title>Complete genome sequence of Dokdonella koreensis DS-123T.</title>
        <authorList>
            <person name="Kim J.F."/>
            <person name="Lee H."/>
            <person name="Kwak M.-J."/>
        </authorList>
    </citation>
    <scope>NUCLEOTIDE SEQUENCE [LARGE SCALE GENOMIC DNA]</scope>
    <source>
        <strain evidence="3 4">DS-123</strain>
    </source>
</reference>
<proteinExistence type="predicted"/>
<dbReference type="RefSeq" id="WP_067646315.1">
    <property type="nucleotide sequence ID" value="NZ_CP015249.1"/>
</dbReference>
<evidence type="ECO:0000256" key="1">
    <source>
        <dbReference type="SAM" id="MobiDB-lite"/>
    </source>
</evidence>
<dbReference type="Proteomes" id="UP000076830">
    <property type="component" value="Chromosome"/>
</dbReference>
<keyword evidence="2" id="KW-0732">Signal</keyword>
<dbReference type="SUPFAM" id="SSF56925">
    <property type="entry name" value="OMPA-like"/>
    <property type="match status" value="1"/>
</dbReference>
<evidence type="ECO:0000313" key="4">
    <source>
        <dbReference type="Proteomes" id="UP000076830"/>
    </source>
</evidence>
<protein>
    <recommendedName>
        <fullName evidence="5">Outer membrane protein beta-barrel domain-containing protein</fullName>
    </recommendedName>
</protein>
<dbReference type="KEGG" id="dko:I596_1792"/>
<dbReference type="InterPro" id="IPR011250">
    <property type="entry name" value="OMP/PagP_B-barrel"/>
</dbReference>
<evidence type="ECO:0000256" key="2">
    <source>
        <dbReference type="SAM" id="SignalP"/>
    </source>
</evidence>